<dbReference type="RefSeq" id="WP_100915409.1">
    <property type="nucleotide sequence ID" value="NZ_CP023399.1"/>
</dbReference>
<comment type="caution">
    <text evidence="3">The sequence shown here is derived from an EMBL/GenBank/DDBJ whole genome shotgun (WGS) entry which is preliminary data.</text>
</comment>
<keyword evidence="4" id="KW-1185">Reference proteome</keyword>
<dbReference type="PROSITE" id="PS50943">
    <property type="entry name" value="HTH_CROC1"/>
    <property type="match status" value="1"/>
</dbReference>
<sequence length="246" mass="29005">MSQIKSVTLTLKQLLKQHKLTYRDVAAHLDLSEANVKRVFASNNFSLTRLEQICQLLNISLTDLFSLTEKQQSQLSQLNLEQEQQLVDDPKLLLVAVCIRDGWQFDEIIDQYDIDQFEAIRLMAKLDKLKIIQLLPNNHYKSLIAQDFRWQKNGPLERFMENEVMTKFMANKFDNIDASRFYLRGRYSQTSIDYIKKKLEQLTKEAAQLNIEDADLALEKRKHMGILFAMRPWEPSLFEQFRRTKS</sequence>
<name>A0ABU8EVW5_9GAMM</name>
<reference evidence="3 4" key="1">
    <citation type="submission" date="2023-12" db="EMBL/GenBank/DDBJ databases">
        <title>Friends and Foes: Symbiotic and Algicidal bacterial influence on Karenia brevis blooms.</title>
        <authorList>
            <person name="Fei C."/>
            <person name="Mohamed A.R."/>
            <person name="Booker A."/>
            <person name="Arshad M."/>
            <person name="Klass S."/>
            <person name="Ahn S."/>
            <person name="Gilbert P.M."/>
            <person name="Heil C.A."/>
            <person name="Martinez J.M."/>
            <person name="Amin S.A."/>
        </authorList>
    </citation>
    <scope>NUCLEOTIDE SEQUENCE [LARGE SCALE GENOMIC DNA]</scope>
    <source>
        <strain evidence="3 4">CE15</strain>
    </source>
</reference>
<keyword evidence="1" id="KW-0175">Coiled coil</keyword>
<dbReference type="CDD" id="cd00093">
    <property type="entry name" value="HTH_XRE"/>
    <property type="match status" value="1"/>
</dbReference>
<feature type="domain" description="HTH cro/C1-type" evidence="2">
    <location>
        <begin position="11"/>
        <end position="64"/>
    </location>
</feature>
<evidence type="ECO:0000259" key="2">
    <source>
        <dbReference type="PROSITE" id="PS50943"/>
    </source>
</evidence>
<dbReference type="InterPro" id="IPR010982">
    <property type="entry name" value="Lambda_DNA-bd_dom_sf"/>
</dbReference>
<organism evidence="3 4">
    <name type="scientific">Pseudoalteromonas spongiae</name>
    <dbReference type="NCBI Taxonomy" id="298657"/>
    <lineage>
        <taxon>Bacteria</taxon>
        <taxon>Pseudomonadati</taxon>
        <taxon>Pseudomonadota</taxon>
        <taxon>Gammaproteobacteria</taxon>
        <taxon>Alteromonadales</taxon>
        <taxon>Pseudoalteromonadaceae</taxon>
        <taxon>Pseudoalteromonas</taxon>
    </lineage>
</organism>
<evidence type="ECO:0000256" key="1">
    <source>
        <dbReference type="SAM" id="Coils"/>
    </source>
</evidence>
<protein>
    <submittedName>
        <fullName evidence="3">Helix-turn-helix transcriptional regulator</fullName>
    </submittedName>
</protein>
<dbReference type="InterPro" id="IPR001387">
    <property type="entry name" value="Cro/C1-type_HTH"/>
</dbReference>
<evidence type="ECO:0000313" key="4">
    <source>
        <dbReference type="Proteomes" id="UP001382455"/>
    </source>
</evidence>
<dbReference type="Proteomes" id="UP001382455">
    <property type="component" value="Unassembled WGS sequence"/>
</dbReference>
<accession>A0ABU8EVW5</accession>
<gene>
    <name evidence="3" type="ORF">WAE96_14535</name>
</gene>
<dbReference type="SUPFAM" id="SSF47413">
    <property type="entry name" value="lambda repressor-like DNA-binding domains"/>
    <property type="match status" value="1"/>
</dbReference>
<dbReference type="Pfam" id="PF13443">
    <property type="entry name" value="HTH_26"/>
    <property type="match status" value="1"/>
</dbReference>
<feature type="coiled-coil region" evidence="1">
    <location>
        <begin position="192"/>
        <end position="219"/>
    </location>
</feature>
<dbReference type="SMART" id="SM00530">
    <property type="entry name" value="HTH_XRE"/>
    <property type="match status" value="1"/>
</dbReference>
<dbReference type="Gene3D" id="1.10.260.40">
    <property type="entry name" value="lambda repressor-like DNA-binding domains"/>
    <property type="match status" value="1"/>
</dbReference>
<proteinExistence type="predicted"/>
<evidence type="ECO:0000313" key="3">
    <source>
        <dbReference type="EMBL" id="MEI4550885.1"/>
    </source>
</evidence>
<dbReference type="EMBL" id="JBAWKS010000002">
    <property type="protein sequence ID" value="MEI4550885.1"/>
    <property type="molecule type" value="Genomic_DNA"/>
</dbReference>